<evidence type="ECO:0000256" key="2">
    <source>
        <dbReference type="ARBA" id="ARBA00022692"/>
    </source>
</evidence>
<evidence type="ECO:0000256" key="5">
    <source>
        <dbReference type="SAM" id="MobiDB-lite"/>
    </source>
</evidence>
<dbReference type="EMBL" id="JACHXU010000004">
    <property type="protein sequence ID" value="MBB3205735.1"/>
    <property type="molecule type" value="Genomic_DNA"/>
</dbReference>
<dbReference type="GO" id="GO:0034220">
    <property type="term" value="P:monoatomic ion transmembrane transport"/>
    <property type="evidence" value="ECO:0007669"/>
    <property type="project" value="UniProtKB-KW"/>
</dbReference>
<feature type="region of interest" description="Disordered" evidence="5">
    <location>
        <begin position="329"/>
        <end position="364"/>
    </location>
</feature>
<feature type="transmembrane region" description="Helical" evidence="6">
    <location>
        <begin position="81"/>
        <end position="103"/>
    </location>
</feature>
<evidence type="ECO:0000256" key="4">
    <source>
        <dbReference type="ARBA" id="ARBA00023136"/>
    </source>
</evidence>
<feature type="transmembrane region" description="Helical" evidence="6">
    <location>
        <begin position="194"/>
        <end position="218"/>
    </location>
</feature>
<gene>
    <name evidence="7" type="ORF">FHS27_001539</name>
</gene>
<evidence type="ECO:0000256" key="1">
    <source>
        <dbReference type="ARBA" id="ARBA00004141"/>
    </source>
</evidence>
<keyword evidence="7" id="KW-0406">Ion transport</keyword>
<keyword evidence="3 6" id="KW-1133">Transmembrane helix</keyword>
<keyword evidence="4 6" id="KW-0472">Membrane</keyword>
<feature type="transmembrane region" description="Helical" evidence="6">
    <location>
        <begin position="7"/>
        <end position="34"/>
    </location>
</feature>
<feature type="compositionally biased region" description="Acidic residues" evidence="5">
    <location>
        <begin position="329"/>
        <end position="353"/>
    </location>
</feature>
<evidence type="ECO:0000313" key="7">
    <source>
        <dbReference type="EMBL" id="MBB3205735.1"/>
    </source>
</evidence>
<proteinExistence type="predicted"/>
<comment type="subcellular location">
    <subcellularLocation>
        <location evidence="1">Membrane</location>
        <topology evidence="1">Multi-pass membrane protein</topology>
    </subcellularLocation>
</comment>
<accession>A0A7W5H5B0</accession>
<dbReference type="Proteomes" id="UP000536179">
    <property type="component" value="Unassembled WGS sequence"/>
</dbReference>
<keyword evidence="8" id="KW-1185">Reference proteome</keyword>
<evidence type="ECO:0000256" key="6">
    <source>
        <dbReference type="SAM" id="Phobius"/>
    </source>
</evidence>
<dbReference type="Gene3D" id="1.20.120.350">
    <property type="entry name" value="Voltage-gated potassium channels. Chain C"/>
    <property type="match status" value="1"/>
</dbReference>
<reference evidence="7 8" key="1">
    <citation type="submission" date="2020-08" db="EMBL/GenBank/DDBJ databases">
        <title>Genomic Encyclopedia of Type Strains, Phase III (KMG-III): the genomes of soil and plant-associated and newly described type strains.</title>
        <authorList>
            <person name="Whitman W."/>
        </authorList>
    </citation>
    <scope>NUCLEOTIDE SEQUENCE [LARGE SCALE GENOMIC DNA]</scope>
    <source>
        <strain evidence="7 8">CECT 8075</strain>
    </source>
</reference>
<dbReference type="InterPro" id="IPR027359">
    <property type="entry name" value="Volt_channel_dom_sf"/>
</dbReference>
<keyword evidence="2 6" id="KW-0812">Transmembrane</keyword>
<dbReference type="RefSeq" id="WP_184303612.1">
    <property type="nucleotide sequence ID" value="NZ_JACHXU010000004.1"/>
</dbReference>
<feature type="transmembrane region" description="Helical" evidence="6">
    <location>
        <begin position="161"/>
        <end position="182"/>
    </location>
</feature>
<keyword evidence="7" id="KW-0407">Ion channel</keyword>
<evidence type="ECO:0000313" key="8">
    <source>
        <dbReference type="Proteomes" id="UP000536179"/>
    </source>
</evidence>
<sequence length="364" mass="41932">MLIHTRIAVLTAPLMFSLAVAFLVSQAVLIVIWVDVPSIREKTIASDVSVEEGRNNPIDFEQEDMPVLGPVSPTQVLLERLAIGVMWLVWPIVIAESIYHWIIRPKTRAMRWFHVYSVVFCICPSLRMCAKSAEMHGYLWLPGLGWQRPNRRLRRRLEQHFSVPMIGIALLILPVLIVEFLLKDQVARYQWLRVSLHIGTGVIWFAFAAEFILMVSIAEKKLDYIRRHWVDLAIIALPFFSFLRSMQAMRGTRIAKLAKLPQLTKLARAYRLRGTVLKAFRALVLLDVSARLFRKTPEKQLVRLRAELEVTQREARLIRLLIARLEREVDEQNQDSEPEDAGEDDMATEDSVADDSATQVFRTQ</sequence>
<protein>
    <submittedName>
        <fullName evidence="7">Voltage-gated potassium channel</fullName>
    </submittedName>
</protein>
<dbReference type="GO" id="GO:0016020">
    <property type="term" value="C:membrane"/>
    <property type="evidence" value="ECO:0007669"/>
    <property type="project" value="UniProtKB-SubCell"/>
</dbReference>
<evidence type="ECO:0000256" key="3">
    <source>
        <dbReference type="ARBA" id="ARBA00022989"/>
    </source>
</evidence>
<comment type="caution">
    <text evidence="7">The sequence shown here is derived from an EMBL/GenBank/DDBJ whole genome shotgun (WGS) entry which is preliminary data.</text>
</comment>
<keyword evidence="7" id="KW-0813">Transport</keyword>
<name>A0A7W5H5B0_9BACT</name>
<organism evidence="7 8">
    <name type="scientific">Aporhodopirellula rubra</name>
    <dbReference type="NCBI Taxonomy" id="980271"/>
    <lineage>
        <taxon>Bacteria</taxon>
        <taxon>Pseudomonadati</taxon>
        <taxon>Planctomycetota</taxon>
        <taxon>Planctomycetia</taxon>
        <taxon>Pirellulales</taxon>
        <taxon>Pirellulaceae</taxon>
        <taxon>Aporhodopirellula</taxon>
    </lineage>
</organism>
<dbReference type="AlphaFoldDB" id="A0A7W5H5B0"/>